<dbReference type="Proteomes" id="UP000031647">
    <property type="component" value="Chromosome"/>
</dbReference>
<evidence type="ECO:0000313" key="1">
    <source>
        <dbReference type="EMBL" id="AHA67235.1"/>
    </source>
</evidence>
<dbReference type="EMBL" id="CP006736">
    <property type="protein sequence ID" value="AHA67235.1"/>
    <property type="molecule type" value="Genomic_DNA"/>
</dbReference>
<reference evidence="1 2" key="1">
    <citation type="submission" date="2013-09" db="EMBL/GenBank/DDBJ databases">
        <title>Comparative genomics of Sd1617 to representative strains in evaluating its pathogenesis.</title>
        <authorList>
            <person name="Aksomboon Vongsawan A."/>
            <person name="Kapatral V."/>
            <person name="Vaisvil B."/>
            <person name="Serichantalergs O."/>
            <person name="Hale T.L."/>
            <person name="Mason C.J."/>
        </authorList>
    </citation>
    <scope>NUCLEOTIDE SEQUENCE [LARGE SCALE GENOMIC DNA]</scope>
    <source>
        <strain evidence="1 2">1617</strain>
    </source>
</reference>
<protein>
    <submittedName>
        <fullName evidence="1">Uncharacterized protein</fullName>
    </submittedName>
</protein>
<proteinExistence type="predicted"/>
<sequence length="36" mass="4021">MYKCAPFFCDLPQIENEYSLAINLVENSGDAANLLI</sequence>
<dbReference type="PATRIC" id="fig|754093.4.peg.4288"/>
<organism evidence="1 2">
    <name type="scientific">Shigella dysenteriae 1617</name>
    <dbReference type="NCBI Taxonomy" id="754093"/>
    <lineage>
        <taxon>Bacteria</taxon>
        <taxon>Pseudomonadati</taxon>
        <taxon>Pseudomonadota</taxon>
        <taxon>Gammaproteobacteria</taxon>
        <taxon>Enterobacterales</taxon>
        <taxon>Enterobacteriaceae</taxon>
        <taxon>Shigella</taxon>
    </lineage>
</organism>
<gene>
    <name evidence="1" type="ORF">Asd1617_04408</name>
</gene>
<evidence type="ECO:0000313" key="2">
    <source>
        <dbReference type="Proteomes" id="UP000031647"/>
    </source>
</evidence>
<dbReference type="KEGG" id="sdz:Asd1617_04408"/>
<dbReference type="HOGENOM" id="CLU_3358493_0_0_6"/>
<name>A0A0A6ZZ69_SHIDY</name>
<dbReference type="AlphaFoldDB" id="A0A0A6ZZ69"/>
<accession>A0A0A6ZZ69</accession>